<comment type="caution">
    <text evidence="2">The sequence shown here is derived from an EMBL/GenBank/DDBJ whole genome shotgun (WGS) entry which is preliminary data.</text>
</comment>
<dbReference type="Proteomes" id="UP000789508">
    <property type="component" value="Unassembled WGS sequence"/>
</dbReference>
<evidence type="ECO:0000313" key="3">
    <source>
        <dbReference type="Proteomes" id="UP000789508"/>
    </source>
</evidence>
<dbReference type="AlphaFoldDB" id="A0A9N8V4N4"/>
<feature type="region of interest" description="Disordered" evidence="1">
    <location>
        <begin position="19"/>
        <end position="75"/>
    </location>
</feature>
<feature type="compositionally biased region" description="Low complexity" evidence="1">
    <location>
        <begin position="27"/>
        <end position="41"/>
    </location>
</feature>
<name>A0A9N8V4N4_9GLOM</name>
<accession>A0A9N8V4N4</accession>
<feature type="compositionally biased region" description="Basic and acidic residues" evidence="1">
    <location>
        <begin position="46"/>
        <end position="56"/>
    </location>
</feature>
<evidence type="ECO:0000256" key="1">
    <source>
        <dbReference type="SAM" id="MobiDB-lite"/>
    </source>
</evidence>
<keyword evidence="3" id="KW-1185">Reference proteome</keyword>
<protein>
    <submittedName>
        <fullName evidence="2">8045_t:CDS:1</fullName>
    </submittedName>
</protein>
<sequence>MGDSNIENRNIFYSQFAGVQSEPNRTQQPQQLQLVPSQQQQKQRRGKENREWEIQTKRKHGKIAAPERKHTRVHAQQKPLLIHCVGCTGKS</sequence>
<proteinExistence type="predicted"/>
<reference evidence="2" key="1">
    <citation type="submission" date="2021-06" db="EMBL/GenBank/DDBJ databases">
        <authorList>
            <person name="Kallberg Y."/>
            <person name="Tangrot J."/>
            <person name="Rosling A."/>
        </authorList>
    </citation>
    <scope>NUCLEOTIDE SEQUENCE</scope>
    <source>
        <strain evidence="2">FL130A</strain>
    </source>
</reference>
<dbReference type="EMBL" id="CAJVPS010000022">
    <property type="protein sequence ID" value="CAG8442092.1"/>
    <property type="molecule type" value="Genomic_DNA"/>
</dbReference>
<gene>
    <name evidence="2" type="ORF">ALEPTO_LOCUS395</name>
</gene>
<organism evidence="2 3">
    <name type="scientific">Ambispora leptoticha</name>
    <dbReference type="NCBI Taxonomy" id="144679"/>
    <lineage>
        <taxon>Eukaryota</taxon>
        <taxon>Fungi</taxon>
        <taxon>Fungi incertae sedis</taxon>
        <taxon>Mucoromycota</taxon>
        <taxon>Glomeromycotina</taxon>
        <taxon>Glomeromycetes</taxon>
        <taxon>Archaeosporales</taxon>
        <taxon>Ambisporaceae</taxon>
        <taxon>Ambispora</taxon>
    </lineage>
</organism>
<evidence type="ECO:0000313" key="2">
    <source>
        <dbReference type="EMBL" id="CAG8442092.1"/>
    </source>
</evidence>